<dbReference type="Pfam" id="PF13920">
    <property type="entry name" value="zf-C3HC4_3"/>
    <property type="match status" value="1"/>
</dbReference>
<dbReference type="AlphaFoldDB" id="A0A8X8Z7B7"/>
<dbReference type="PANTHER" id="PTHR47820:SF3">
    <property type="entry name" value="OS07G0499800 PROTEIN"/>
    <property type="match status" value="1"/>
</dbReference>
<reference evidence="4" key="1">
    <citation type="submission" date="2018-01" db="EMBL/GenBank/DDBJ databases">
        <authorList>
            <person name="Mao J.F."/>
        </authorList>
    </citation>
    <scope>NUCLEOTIDE SEQUENCE</scope>
    <source>
        <strain evidence="4">Huo1</strain>
        <tissue evidence="4">Leaf</tissue>
    </source>
</reference>
<feature type="compositionally biased region" description="Polar residues" evidence="2">
    <location>
        <begin position="545"/>
        <end position="556"/>
    </location>
</feature>
<evidence type="ECO:0000256" key="1">
    <source>
        <dbReference type="PROSITE-ProRule" id="PRU00175"/>
    </source>
</evidence>
<feature type="region of interest" description="Disordered" evidence="2">
    <location>
        <begin position="335"/>
        <end position="376"/>
    </location>
</feature>
<feature type="region of interest" description="Disordered" evidence="2">
    <location>
        <begin position="88"/>
        <end position="111"/>
    </location>
</feature>
<gene>
    <name evidence="4" type="ORF">SASPL_144522</name>
</gene>
<sequence length="729" mass="82510">MASFQVEIVPFFQNNLNNLDLGDLWVHQPQWQSAATAFDATPPCGTRNSSSNNNDDDDNNNNNESTYQCSNKHCRDKWAREREIVFPAESDTSAGVSPPRPGNPNSGGVSSLVQKWRGFERGAPPPPPLPPSAPVAMDDDSVIGDWESDRTVPSGRSSIRGRMSDVTENDRLRVSDIIRRLTPNEACCASPPRTRTSLDHADPRPKTSPALRIRGRQVYLDLLTRRERDQRREIHAVKARKSVSKFPHCGRIQAVLKLRLLRRGMEGIPIEPQIPKPRVNQKGQSTTTVHFEKEAKDKTTNDEARKQDKRCNNNGKSCLRAQQDIIHYEETTHIKQETRVNTGEETSKSKEVNKQDYDNDNNGDGDGGDQSGSTTCSNHLQMVETEAYWLADFAHPEGGWEESQMGEEINTDWIEQVSRPRSDWECLRLERYQEMLDPFAENEEIRSLLCRKSVSNFLTSELKDKIDQLMICRSQGDPRQNNKVFKEGGGVHQAAKDFDEYDKEGERQQFGECKEYVDASAATPHADHNEMDESEKHKCEEPSEGSYQAASRSTPYAENESEKHKCEEPSECSFQAASPSTPHSSTNYCTLDLTGRTSTFTAHPTFEMEIIYDLRRHMEQLHQEISELRKSMRCCTDMQIKMHRSIKKDVAAAITHPDAKNGRRHPVKRGASNGRRCCLCGKVQVDCLLYRCGHMCTCFDCANQLHWSGRGCPVCSAQILDVVRTQSNF</sequence>
<feature type="compositionally biased region" description="Basic and acidic residues" evidence="2">
    <location>
        <begin position="525"/>
        <end position="541"/>
    </location>
</feature>
<feature type="compositionally biased region" description="Basic and acidic residues" evidence="2">
    <location>
        <begin position="290"/>
        <end position="311"/>
    </location>
</feature>
<feature type="region of interest" description="Disordered" evidence="2">
    <location>
        <begin position="38"/>
        <end position="70"/>
    </location>
</feature>
<dbReference type="GO" id="GO:0008270">
    <property type="term" value="F:zinc ion binding"/>
    <property type="evidence" value="ECO:0007669"/>
    <property type="project" value="UniProtKB-KW"/>
</dbReference>
<feature type="compositionally biased region" description="Basic and acidic residues" evidence="2">
    <location>
        <begin position="345"/>
        <end position="357"/>
    </location>
</feature>
<feature type="region of interest" description="Disordered" evidence="2">
    <location>
        <begin position="186"/>
        <end position="208"/>
    </location>
</feature>
<organism evidence="4">
    <name type="scientific">Salvia splendens</name>
    <name type="common">Scarlet sage</name>
    <dbReference type="NCBI Taxonomy" id="180675"/>
    <lineage>
        <taxon>Eukaryota</taxon>
        <taxon>Viridiplantae</taxon>
        <taxon>Streptophyta</taxon>
        <taxon>Embryophyta</taxon>
        <taxon>Tracheophyta</taxon>
        <taxon>Spermatophyta</taxon>
        <taxon>Magnoliopsida</taxon>
        <taxon>eudicotyledons</taxon>
        <taxon>Gunneridae</taxon>
        <taxon>Pentapetalae</taxon>
        <taxon>asterids</taxon>
        <taxon>lamiids</taxon>
        <taxon>Lamiales</taxon>
        <taxon>Lamiaceae</taxon>
        <taxon>Nepetoideae</taxon>
        <taxon>Mentheae</taxon>
        <taxon>Salviinae</taxon>
        <taxon>Salvia</taxon>
        <taxon>Salvia subgen. Calosphace</taxon>
        <taxon>core Calosphace</taxon>
    </lineage>
</organism>
<feature type="compositionally biased region" description="Acidic residues" evidence="2">
    <location>
        <begin position="358"/>
        <end position="367"/>
    </location>
</feature>
<evidence type="ECO:0000256" key="2">
    <source>
        <dbReference type="SAM" id="MobiDB-lite"/>
    </source>
</evidence>
<feature type="region of interest" description="Disordered" evidence="2">
    <location>
        <begin position="271"/>
        <end position="315"/>
    </location>
</feature>
<keyword evidence="1" id="KW-0863">Zinc-finger</keyword>
<protein>
    <recommendedName>
        <fullName evidence="3">RING-type domain-containing protein</fullName>
    </recommendedName>
</protein>
<feature type="compositionally biased region" description="Basic and acidic residues" evidence="2">
    <location>
        <begin position="196"/>
        <end position="205"/>
    </location>
</feature>
<reference evidence="4" key="2">
    <citation type="submission" date="2020-08" db="EMBL/GenBank/DDBJ databases">
        <title>Plant Genome Project.</title>
        <authorList>
            <person name="Zhang R.-G."/>
        </authorList>
    </citation>
    <scope>NUCLEOTIDE SEQUENCE</scope>
    <source>
        <strain evidence="4">Huo1</strain>
        <tissue evidence="4">Leaf</tissue>
    </source>
</reference>
<evidence type="ECO:0000313" key="4">
    <source>
        <dbReference type="EMBL" id="KAG6393947.1"/>
    </source>
</evidence>
<dbReference type="PANTHER" id="PTHR47820">
    <property type="entry name" value="BNAC05G24000D PROTEIN"/>
    <property type="match status" value="1"/>
</dbReference>
<proteinExistence type="predicted"/>
<feature type="domain" description="RING-type" evidence="3">
    <location>
        <begin position="677"/>
        <end position="716"/>
    </location>
</feature>
<keyword evidence="5" id="KW-1185">Reference proteome</keyword>
<dbReference type="Proteomes" id="UP000298416">
    <property type="component" value="Unassembled WGS sequence"/>
</dbReference>
<keyword evidence="1" id="KW-0479">Metal-binding</keyword>
<dbReference type="PROSITE" id="PS50089">
    <property type="entry name" value="ZF_RING_2"/>
    <property type="match status" value="1"/>
</dbReference>
<evidence type="ECO:0000313" key="5">
    <source>
        <dbReference type="Proteomes" id="UP000298416"/>
    </source>
</evidence>
<comment type="caution">
    <text evidence="4">The sequence shown here is derived from an EMBL/GenBank/DDBJ whole genome shotgun (WGS) entry which is preliminary data.</text>
</comment>
<dbReference type="InterPro" id="IPR001841">
    <property type="entry name" value="Znf_RING"/>
</dbReference>
<dbReference type="InterPro" id="IPR013083">
    <property type="entry name" value="Znf_RING/FYVE/PHD"/>
</dbReference>
<feature type="region of interest" description="Disordered" evidence="2">
    <location>
        <begin position="525"/>
        <end position="564"/>
    </location>
</feature>
<dbReference type="EMBL" id="PNBA02000017">
    <property type="protein sequence ID" value="KAG6393947.1"/>
    <property type="molecule type" value="Genomic_DNA"/>
</dbReference>
<keyword evidence="1" id="KW-0862">Zinc</keyword>
<evidence type="ECO:0000259" key="3">
    <source>
        <dbReference type="PROSITE" id="PS50089"/>
    </source>
</evidence>
<accession>A0A8X8Z7B7</accession>
<dbReference type="Gene3D" id="3.30.40.10">
    <property type="entry name" value="Zinc/RING finger domain, C3HC4 (zinc finger)"/>
    <property type="match status" value="1"/>
</dbReference>
<name>A0A8X8Z7B7_SALSN</name>